<organism evidence="1 2">
    <name type="scientific">Legionella drancourtii LLAP12</name>
    <dbReference type="NCBI Taxonomy" id="658187"/>
    <lineage>
        <taxon>Bacteria</taxon>
        <taxon>Pseudomonadati</taxon>
        <taxon>Pseudomonadota</taxon>
        <taxon>Gammaproteobacteria</taxon>
        <taxon>Legionellales</taxon>
        <taxon>Legionellaceae</taxon>
        <taxon>Legionella</taxon>
    </lineage>
</organism>
<evidence type="ECO:0000313" key="2">
    <source>
        <dbReference type="Proteomes" id="UP000002770"/>
    </source>
</evidence>
<keyword evidence="2" id="KW-1185">Reference proteome</keyword>
<dbReference type="OrthoDB" id="5656547at2"/>
<evidence type="ECO:0000313" key="1">
    <source>
        <dbReference type="EMBL" id="EHL29655.1"/>
    </source>
</evidence>
<sequence>MRSIFKAASEPNIIELLTQLRHANYPMSSINSLNENHLSQIQELVTELGQKILGAKSDADPKVGEARANVQKVVSELIKTKNKYAIVSFATQLLQYYTIICDQDFEPKQSLEDFNQLLVKKRAFGDVSKNLFVTEYRLVKIYNDLITLTDAQMGKIAPIRDGECKLGILLEQLAAIKEKIDEWEPQNPDNIFLSYLNFTVNYTYAQVLECQFNLQKHKLSEQEKALYADSQKDIFLKAALDALVKIRTLVEYCNERQTPFAKGAEFSLGQSLLHKMPVDDLKVIQEHVSSLVSAP</sequence>
<name>G9ETI8_9GAMM</name>
<dbReference type="RefSeq" id="WP_006872492.1">
    <property type="nucleotide sequence ID" value="NZ_JH413847.1"/>
</dbReference>
<gene>
    <name evidence="1" type="ORF">LDG_8620</name>
</gene>
<dbReference type="HOGENOM" id="CLU_896572_0_0_6"/>
<dbReference type="EMBL" id="JH413847">
    <property type="protein sequence ID" value="EHL29655.1"/>
    <property type="molecule type" value="Genomic_DNA"/>
</dbReference>
<accession>G9ETI8</accession>
<dbReference type="InParanoid" id="G9ETI8"/>
<protein>
    <submittedName>
        <fullName evidence="1">Uncharacterized protein</fullName>
    </submittedName>
</protein>
<reference evidence="1 2" key="1">
    <citation type="journal article" date="2011" name="BMC Genomics">
        <title>Insight into cross-talk between intra-amoebal pathogens.</title>
        <authorList>
            <person name="Gimenez G."/>
            <person name="Bertelli C."/>
            <person name="Moliner C."/>
            <person name="Robert C."/>
            <person name="Raoult D."/>
            <person name="Fournier P.E."/>
            <person name="Greub G."/>
        </authorList>
    </citation>
    <scope>NUCLEOTIDE SEQUENCE [LARGE SCALE GENOMIC DNA]</scope>
    <source>
        <strain evidence="1 2">LLAP12</strain>
    </source>
</reference>
<dbReference type="Proteomes" id="UP000002770">
    <property type="component" value="Unassembled WGS sequence"/>
</dbReference>
<proteinExistence type="predicted"/>
<dbReference type="STRING" id="658187.LDG_8620"/>
<dbReference type="AlphaFoldDB" id="G9ETI8"/>